<dbReference type="Gene3D" id="3.30.160.60">
    <property type="entry name" value="Classic Zinc Finger"/>
    <property type="match status" value="4"/>
</dbReference>
<dbReference type="PANTHER" id="PTHR24379">
    <property type="entry name" value="KRAB AND ZINC FINGER DOMAIN-CONTAINING"/>
    <property type="match status" value="1"/>
</dbReference>
<dbReference type="SMART" id="SM00868">
    <property type="entry name" value="zf-AD"/>
    <property type="match status" value="1"/>
</dbReference>
<evidence type="ECO:0000256" key="4">
    <source>
        <dbReference type="ARBA" id="ARBA00022833"/>
    </source>
</evidence>
<reference evidence="7" key="1">
    <citation type="submission" date="2022-01" db="EMBL/GenBank/DDBJ databases">
        <authorList>
            <person name="King R."/>
        </authorList>
    </citation>
    <scope>NUCLEOTIDE SEQUENCE</scope>
</reference>
<dbReference type="PROSITE" id="PS00028">
    <property type="entry name" value="ZINC_FINGER_C2H2_1"/>
    <property type="match status" value="6"/>
</dbReference>
<dbReference type="InterPro" id="IPR012934">
    <property type="entry name" value="Znf_AD"/>
</dbReference>
<dbReference type="Pfam" id="PF00096">
    <property type="entry name" value="zf-C2H2"/>
    <property type="match status" value="1"/>
</dbReference>
<feature type="domain" description="C2H2-type" evidence="6">
    <location>
        <begin position="368"/>
        <end position="389"/>
    </location>
</feature>
<feature type="domain" description="C2H2-type" evidence="6">
    <location>
        <begin position="276"/>
        <end position="296"/>
    </location>
</feature>
<dbReference type="GO" id="GO:0005634">
    <property type="term" value="C:nucleus"/>
    <property type="evidence" value="ECO:0007669"/>
    <property type="project" value="InterPro"/>
</dbReference>
<keyword evidence="2" id="KW-0677">Repeat</keyword>
<feature type="region of interest" description="Disordered" evidence="5">
    <location>
        <begin position="144"/>
        <end position="199"/>
    </location>
</feature>
<dbReference type="Proteomes" id="UP001153620">
    <property type="component" value="Chromosome 2"/>
</dbReference>
<evidence type="ECO:0000256" key="2">
    <source>
        <dbReference type="ARBA" id="ARBA00022737"/>
    </source>
</evidence>
<keyword evidence="4" id="KW-0862">Zinc</keyword>
<dbReference type="SUPFAM" id="SSF57667">
    <property type="entry name" value="beta-beta-alpha zinc fingers"/>
    <property type="match status" value="2"/>
</dbReference>
<feature type="domain" description="C2H2-type" evidence="6">
    <location>
        <begin position="207"/>
        <end position="228"/>
    </location>
</feature>
<evidence type="ECO:0000256" key="1">
    <source>
        <dbReference type="ARBA" id="ARBA00022723"/>
    </source>
</evidence>
<evidence type="ECO:0000313" key="7">
    <source>
        <dbReference type="EMBL" id="CAG9804586.1"/>
    </source>
</evidence>
<keyword evidence="1" id="KW-0479">Metal-binding</keyword>
<dbReference type="PANTHER" id="PTHR24379:SF121">
    <property type="entry name" value="C2H2-TYPE DOMAIN-CONTAINING PROTEIN"/>
    <property type="match status" value="1"/>
</dbReference>
<dbReference type="EMBL" id="OU895878">
    <property type="protein sequence ID" value="CAG9804586.1"/>
    <property type="molecule type" value="Genomic_DNA"/>
</dbReference>
<accession>A0A9N9RVM0</accession>
<evidence type="ECO:0000313" key="8">
    <source>
        <dbReference type="Proteomes" id="UP001153620"/>
    </source>
</evidence>
<feature type="domain" description="C2H2-type" evidence="6">
    <location>
        <begin position="239"/>
        <end position="262"/>
    </location>
</feature>
<gene>
    <name evidence="7" type="ORF">CHIRRI_LOCUS7469</name>
</gene>
<proteinExistence type="predicted"/>
<feature type="domain" description="C2H2-type" evidence="6">
    <location>
        <begin position="397"/>
        <end position="417"/>
    </location>
</feature>
<dbReference type="InterPro" id="IPR013087">
    <property type="entry name" value="Znf_C2H2_type"/>
</dbReference>
<reference evidence="7" key="2">
    <citation type="submission" date="2022-10" db="EMBL/GenBank/DDBJ databases">
        <authorList>
            <consortium name="ENA_rothamsted_submissions"/>
            <consortium name="culmorum"/>
            <person name="King R."/>
        </authorList>
    </citation>
    <scope>NUCLEOTIDE SEQUENCE</scope>
</reference>
<name>A0A9N9RVM0_9DIPT</name>
<dbReference type="GO" id="GO:0008270">
    <property type="term" value="F:zinc ion binding"/>
    <property type="evidence" value="ECO:0007669"/>
    <property type="project" value="UniProtKB-KW"/>
</dbReference>
<sequence length="442" mass="52047">MDENINLVKVCRVCLAPESKKEKFTRLFGENKQLSVQFFFTTNITVMEFMDIAPALICDRCKGNLEIAYRFKKMALVADKFFNNLSLDKEAEIFREYKLDESENFYLENIQIKHEQTMRDDDIEPIQFLDSNLDQSDWNVNQYTVSNDDNFDRNDDIDSSSSDDFNDDDDDFFSQMPPKKEKSPKKEKKDPSQKRSYIRGGNKEGICDICGKNLWSEERLKNHIKVKHEIIPLTEYIPCPIEGCRKKFKIPLYVDRHIENMHSNTPKKRVQESFPCSYCGVFLGSKNALKQHENRHLIAVRGEEMLIHSCDMCGYKADKKIKVQYHIERVHLQLRKFKCKVCPADFVHASLLNYHELTVHLNLRKFSCRFNCGKSFTRSSCRTIHERIHKNERPYSCKFCERTFIHHSDHRRHELRHTGGIPAKVFDQQMKQGLAQVIHNLN</sequence>
<evidence type="ECO:0000259" key="6">
    <source>
        <dbReference type="PROSITE" id="PS00028"/>
    </source>
</evidence>
<evidence type="ECO:0000256" key="5">
    <source>
        <dbReference type="SAM" id="MobiDB-lite"/>
    </source>
</evidence>
<dbReference type="OrthoDB" id="8117106at2759"/>
<keyword evidence="8" id="KW-1185">Reference proteome</keyword>
<feature type="domain" description="C2H2-type" evidence="6">
    <location>
        <begin position="339"/>
        <end position="360"/>
    </location>
</feature>
<dbReference type="InterPro" id="IPR036236">
    <property type="entry name" value="Znf_C2H2_sf"/>
</dbReference>
<evidence type="ECO:0000256" key="3">
    <source>
        <dbReference type="ARBA" id="ARBA00022771"/>
    </source>
</evidence>
<organism evidence="7 8">
    <name type="scientific">Chironomus riparius</name>
    <dbReference type="NCBI Taxonomy" id="315576"/>
    <lineage>
        <taxon>Eukaryota</taxon>
        <taxon>Metazoa</taxon>
        <taxon>Ecdysozoa</taxon>
        <taxon>Arthropoda</taxon>
        <taxon>Hexapoda</taxon>
        <taxon>Insecta</taxon>
        <taxon>Pterygota</taxon>
        <taxon>Neoptera</taxon>
        <taxon>Endopterygota</taxon>
        <taxon>Diptera</taxon>
        <taxon>Nematocera</taxon>
        <taxon>Chironomoidea</taxon>
        <taxon>Chironomidae</taxon>
        <taxon>Chironominae</taxon>
        <taxon>Chironomus</taxon>
    </lineage>
</organism>
<dbReference type="SMART" id="SM00355">
    <property type="entry name" value="ZnF_C2H2"/>
    <property type="match status" value="7"/>
</dbReference>
<dbReference type="AlphaFoldDB" id="A0A9N9RVM0"/>
<keyword evidence="3" id="KW-0863">Zinc-finger</keyword>
<protein>
    <recommendedName>
        <fullName evidence="6">C2H2-type domain-containing protein</fullName>
    </recommendedName>
</protein>